<evidence type="ECO:0000259" key="1">
    <source>
        <dbReference type="Pfam" id="PF06568"/>
    </source>
</evidence>
<dbReference type="InterPro" id="IPR009506">
    <property type="entry name" value="YjiS-like"/>
</dbReference>
<dbReference type="AlphaFoldDB" id="A0A1B1A0K4"/>
<name>A0A1B1A0K4_9RHOB</name>
<sequence length="70" mass="8292">MANCIEHSRPVYLRRPSLFLYIAQMFALRRQRMHLAELSDEQLKDVGLTREAADAEARRKAWDAPQYWLS</sequence>
<dbReference type="STRING" id="1265309.K529_004545"/>
<dbReference type="RefSeq" id="WP_009177138.1">
    <property type="nucleotide sequence ID" value="NZ_CP015230.1"/>
</dbReference>
<dbReference type="OrthoDB" id="9812448at2"/>
<dbReference type="KEGG" id="rmb:K529_004545"/>
<organism evidence="2 3">
    <name type="scientific">Tritonibacter mobilis F1926</name>
    <dbReference type="NCBI Taxonomy" id="1265309"/>
    <lineage>
        <taxon>Bacteria</taxon>
        <taxon>Pseudomonadati</taxon>
        <taxon>Pseudomonadota</taxon>
        <taxon>Alphaproteobacteria</taxon>
        <taxon>Rhodobacterales</taxon>
        <taxon>Paracoccaceae</taxon>
        <taxon>Tritonibacter</taxon>
    </lineage>
</organism>
<dbReference type="Proteomes" id="UP000013243">
    <property type="component" value="Chromosome"/>
</dbReference>
<dbReference type="GeneID" id="28249075"/>
<evidence type="ECO:0000313" key="2">
    <source>
        <dbReference type="EMBL" id="ANP40028.1"/>
    </source>
</evidence>
<proteinExistence type="predicted"/>
<dbReference type="Pfam" id="PF06568">
    <property type="entry name" value="YjiS-like"/>
    <property type="match status" value="1"/>
</dbReference>
<dbReference type="EMBL" id="CP015230">
    <property type="protein sequence ID" value="ANP40028.1"/>
    <property type="molecule type" value="Genomic_DNA"/>
</dbReference>
<gene>
    <name evidence="2" type="ORF">K529_004545</name>
</gene>
<feature type="domain" description="YjiS-like" evidence="1">
    <location>
        <begin position="27"/>
        <end position="53"/>
    </location>
</feature>
<protein>
    <recommendedName>
        <fullName evidence="1">YjiS-like domain-containing protein</fullName>
    </recommendedName>
</protein>
<evidence type="ECO:0000313" key="3">
    <source>
        <dbReference type="Proteomes" id="UP000013243"/>
    </source>
</evidence>
<reference evidence="2 3" key="1">
    <citation type="journal article" date="2016" name="ISME J.">
        <title>Global occurrence and heterogeneity of the Roseobacter-clade species Ruegeria mobilis.</title>
        <authorList>
            <person name="Sonnenschein E."/>
            <person name="Gram L."/>
        </authorList>
    </citation>
    <scope>NUCLEOTIDE SEQUENCE [LARGE SCALE GENOMIC DNA]</scope>
    <source>
        <strain evidence="2 3">F1926</strain>
    </source>
</reference>
<accession>A0A1B1A0K4</accession>